<evidence type="ECO:0000256" key="2">
    <source>
        <dbReference type="ARBA" id="ARBA00022723"/>
    </source>
</evidence>
<evidence type="ECO:0000256" key="1">
    <source>
        <dbReference type="ARBA" id="ARBA00008635"/>
    </source>
</evidence>
<feature type="binding site" evidence="3">
    <location>
        <position position="41"/>
    </location>
    <ligand>
        <name>a divalent metal cation</name>
        <dbReference type="ChEBI" id="CHEBI:60240"/>
    </ligand>
</feature>
<sequence length="161" mass="18282">MDVKTYQYKQWADQRTLDAISSIDRTMFANAYSFSLQQISHMVIVEELFKSRLCALPSPHSATNSAHIPSFDTLQRRLIASGTWYVEFITSCEDLTPEISFVFVDGQRGKMSVGEILFHIINHGSYHRGNIAHALDLARVPHPIDGYGAFIHGLEPQRRET</sequence>
<protein>
    <submittedName>
        <fullName evidence="4">Damage-inducible protein DinB</fullName>
    </submittedName>
</protein>
<dbReference type="Proteomes" id="UP000275281">
    <property type="component" value="Unassembled WGS sequence"/>
</dbReference>
<dbReference type="RefSeq" id="WP_124028716.1">
    <property type="nucleotide sequence ID" value="NZ_JBHRSN010000007.1"/>
</dbReference>
<name>A0A3N5Y0P1_9ALTE</name>
<accession>A0A3N5Y0P1</accession>
<keyword evidence="5" id="KW-1185">Reference proteome</keyword>
<organism evidence="4 5">
    <name type="scientific">Alteromonas sediminis</name>
    <dbReference type="NCBI Taxonomy" id="2259342"/>
    <lineage>
        <taxon>Bacteria</taxon>
        <taxon>Pseudomonadati</taxon>
        <taxon>Pseudomonadota</taxon>
        <taxon>Gammaproteobacteria</taxon>
        <taxon>Alteromonadales</taxon>
        <taxon>Alteromonadaceae</taxon>
        <taxon>Alteromonas/Salinimonas group</taxon>
        <taxon>Alteromonas</taxon>
    </lineage>
</organism>
<dbReference type="SUPFAM" id="SSF109854">
    <property type="entry name" value="DinB/YfiT-like putative metalloenzymes"/>
    <property type="match status" value="1"/>
</dbReference>
<dbReference type="AlphaFoldDB" id="A0A3N5Y0P1"/>
<dbReference type="InterPro" id="IPR007837">
    <property type="entry name" value="DinB"/>
</dbReference>
<comment type="caution">
    <text evidence="4">The sequence shown here is derived from an EMBL/GenBank/DDBJ whole genome shotgun (WGS) entry which is preliminary data.</text>
</comment>
<feature type="binding site" evidence="3">
    <location>
        <position position="123"/>
    </location>
    <ligand>
        <name>a divalent metal cation</name>
        <dbReference type="ChEBI" id="CHEBI:60240"/>
    </ligand>
</feature>
<evidence type="ECO:0000256" key="3">
    <source>
        <dbReference type="PIRSR" id="PIRSR607837-1"/>
    </source>
</evidence>
<keyword evidence="2 3" id="KW-0479">Metal-binding</keyword>
<dbReference type="Pfam" id="PF05163">
    <property type="entry name" value="DinB"/>
    <property type="match status" value="1"/>
</dbReference>
<dbReference type="EMBL" id="RPOK01000004">
    <property type="protein sequence ID" value="RPJ66086.1"/>
    <property type="molecule type" value="Genomic_DNA"/>
</dbReference>
<comment type="similarity">
    <text evidence="1">Belongs to the DinB family.</text>
</comment>
<proteinExistence type="inferred from homology"/>
<evidence type="ECO:0000313" key="4">
    <source>
        <dbReference type="EMBL" id="RPJ66086.1"/>
    </source>
</evidence>
<dbReference type="PANTHER" id="PTHR37302">
    <property type="entry name" value="SLR1116 PROTEIN"/>
    <property type="match status" value="1"/>
</dbReference>
<dbReference type="InterPro" id="IPR034660">
    <property type="entry name" value="DinB/YfiT-like"/>
</dbReference>
<feature type="binding site" evidence="3">
    <location>
        <position position="127"/>
    </location>
    <ligand>
        <name>a divalent metal cation</name>
        <dbReference type="ChEBI" id="CHEBI:60240"/>
    </ligand>
</feature>
<evidence type="ECO:0000313" key="5">
    <source>
        <dbReference type="Proteomes" id="UP000275281"/>
    </source>
</evidence>
<dbReference type="PANTHER" id="PTHR37302:SF1">
    <property type="entry name" value="PROTEIN DINB"/>
    <property type="match status" value="1"/>
</dbReference>
<dbReference type="GO" id="GO:0046872">
    <property type="term" value="F:metal ion binding"/>
    <property type="evidence" value="ECO:0007669"/>
    <property type="project" value="UniProtKB-KW"/>
</dbReference>
<reference evidence="4 5" key="1">
    <citation type="submission" date="2018-11" db="EMBL/GenBank/DDBJ databases">
        <authorList>
            <person name="Ye M.-Q."/>
            <person name="Du Z.-J."/>
        </authorList>
    </citation>
    <scope>NUCLEOTIDE SEQUENCE [LARGE SCALE GENOMIC DNA]</scope>
    <source>
        <strain evidence="4 5">U0105</strain>
    </source>
</reference>
<dbReference type="OrthoDB" id="9807509at2"/>
<gene>
    <name evidence="4" type="ORF">DRW07_14905</name>
</gene>
<dbReference type="Gene3D" id="1.20.120.450">
    <property type="entry name" value="dinb family like domain"/>
    <property type="match status" value="1"/>
</dbReference>